<dbReference type="GO" id="GO:0051539">
    <property type="term" value="F:4 iron, 4 sulfur cluster binding"/>
    <property type="evidence" value="ECO:0007669"/>
    <property type="project" value="UniProtKB-KW"/>
</dbReference>
<organism evidence="19 20">
    <name type="scientific">Anaeromicrobium sediminis</name>
    <dbReference type="NCBI Taxonomy" id="1478221"/>
    <lineage>
        <taxon>Bacteria</taxon>
        <taxon>Bacillati</taxon>
        <taxon>Bacillota</taxon>
        <taxon>Clostridia</taxon>
        <taxon>Peptostreptococcales</taxon>
        <taxon>Thermotaleaceae</taxon>
        <taxon>Anaeromicrobium</taxon>
    </lineage>
</organism>
<comment type="function">
    <text evidence="2">Ferredoxins are iron-sulfur proteins that transfer electrons in a wide variety of metabolic reactions.</text>
</comment>
<dbReference type="CDD" id="cd00207">
    <property type="entry name" value="fer2"/>
    <property type="match status" value="1"/>
</dbReference>
<dbReference type="PANTHER" id="PTHR24960:SF84">
    <property type="entry name" value="HYDROGENASE SUBUNIT"/>
    <property type="match status" value="1"/>
</dbReference>
<feature type="domain" description="2Fe-2S ferredoxin-type" evidence="16">
    <location>
        <begin position="176"/>
        <end position="254"/>
    </location>
</feature>
<dbReference type="InterPro" id="IPR001041">
    <property type="entry name" value="2Fe-2S_ferredoxin-type"/>
</dbReference>
<sequence>MIVSVRELSYEDLKNKLDPNDKILLWSCNACIALCEVGGTDNLNLLEEMLTADGYEVIGKELISIGCIYSLVQDRINNPNKKDLFNEATTIISLTCEDGAEIPKCLLKEKKVICVAKTVGVGNFTEDKGMILTSPFEWTGFEANEEGYGISEISEKLDLYPSFFDESKAPINSNEDLIQVTINGKECSVKKGTTIMQAAEDNGFKIPRLCANPDLTADANCRLCLVKVEGQKELLPACAANVTNNMKVITQDKELNHIRKTILELLLATNEHNCLTCFKGNATVSGACELQGLIREFGIQNTRFEQNKEKVPVDSTSPILNYDPNKCILCGRCVRACREIAGKDNIGFANRGAQTFVAVGANKKFNQSACVECEACIGVCPTGAITEKITHYSGEEWEGMLVYQS</sequence>
<keyword evidence="7" id="KW-0001">2Fe-2S</keyword>
<dbReference type="InterPro" id="IPR017900">
    <property type="entry name" value="4Fe4S_Fe_S_CS"/>
</dbReference>
<evidence type="ECO:0000256" key="8">
    <source>
        <dbReference type="ARBA" id="ARBA00022723"/>
    </source>
</evidence>
<evidence type="ECO:0000313" key="20">
    <source>
        <dbReference type="Proteomes" id="UP000216024"/>
    </source>
</evidence>
<evidence type="ECO:0000256" key="6">
    <source>
        <dbReference type="ARBA" id="ARBA00022485"/>
    </source>
</evidence>
<dbReference type="Proteomes" id="UP000216024">
    <property type="component" value="Unassembled WGS sequence"/>
</dbReference>
<evidence type="ECO:0000256" key="7">
    <source>
        <dbReference type="ARBA" id="ARBA00022714"/>
    </source>
</evidence>
<accession>A0A267MCB0</accession>
<feature type="domain" description="4Fe-4S ferredoxin-type" evidence="17">
    <location>
        <begin position="318"/>
        <end position="337"/>
    </location>
</feature>
<dbReference type="PROSITE" id="PS00198">
    <property type="entry name" value="4FE4S_FER_1"/>
    <property type="match status" value="1"/>
</dbReference>
<protein>
    <recommendedName>
        <fullName evidence="5">Ferredoxin</fullName>
    </recommendedName>
</protein>
<dbReference type="InterPro" id="IPR017896">
    <property type="entry name" value="4Fe4S_Fe-S-bd"/>
</dbReference>
<dbReference type="PROSITE" id="PS51085">
    <property type="entry name" value="2FE2S_FER_2"/>
    <property type="match status" value="1"/>
</dbReference>
<dbReference type="Gene3D" id="3.10.20.740">
    <property type="match status" value="1"/>
</dbReference>
<proteinExistence type="inferred from homology"/>
<dbReference type="InterPro" id="IPR050157">
    <property type="entry name" value="PSI_iron-sulfur_center"/>
</dbReference>
<evidence type="ECO:0000256" key="12">
    <source>
        <dbReference type="ARBA" id="ARBA00023014"/>
    </source>
</evidence>
<keyword evidence="8" id="KW-0479">Metal-binding</keyword>
<dbReference type="PANTHER" id="PTHR24960">
    <property type="entry name" value="PHOTOSYSTEM I IRON-SULFUR CENTER-RELATED"/>
    <property type="match status" value="1"/>
</dbReference>
<keyword evidence="11" id="KW-0408">Iron</keyword>
<evidence type="ECO:0000256" key="10">
    <source>
        <dbReference type="ARBA" id="ARBA00022967"/>
    </source>
</evidence>
<evidence type="ECO:0000256" key="5">
    <source>
        <dbReference type="ARBA" id="ARBA00013529"/>
    </source>
</evidence>
<comment type="similarity">
    <text evidence="4">Belongs to the complex I 75 kDa subunit family.</text>
</comment>
<keyword evidence="9" id="KW-0677">Repeat</keyword>
<evidence type="ECO:0000256" key="11">
    <source>
        <dbReference type="ARBA" id="ARBA00023004"/>
    </source>
</evidence>
<keyword evidence="12" id="KW-0411">Iron-sulfur</keyword>
<dbReference type="SUPFAM" id="SSF54862">
    <property type="entry name" value="4Fe-4S ferredoxins"/>
    <property type="match status" value="1"/>
</dbReference>
<keyword evidence="13" id="KW-0520">NAD</keyword>
<dbReference type="GO" id="GO:0051537">
    <property type="term" value="F:2 iron, 2 sulfur cluster binding"/>
    <property type="evidence" value="ECO:0007669"/>
    <property type="project" value="UniProtKB-KW"/>
</dbReference>
<evidence type="ECO:0000256" key="2">
    <source>
        <dbReference type="ARBA" id="ARBA00003532"/>
    </source>
</evidence>
<feature type="domain" description="4Fe-4S His(Cys)3-ligated-type" evidence="18">
    <location>
        <begin position="254"/>
        <end position="298"/>
    </location>
</feature>
<dbReference type="Pfam" id="PF10588">
    <property type="entry name" value="NADH-G_4Fe-4S_3"/>
    <property type="match status" value="1"/>
</dbReference>
<keyword evidence="6" id="KW-0004">4Fe-4S</keyword>
<dbReference type="GO" id="GO:0046872">
    <property type="term" value="F:metal ion binding"/>
    <property type="evidence" value="ECO:0007669"/>
    <property type="project" value="UniProtKB-KW"/>
</dbReference>
<comment type="cofactor">
    <cofactor evidence="15">
        <name>[2Fe-2S] cluster</name>
        <dbReference type="ChEBI" id="CHEBI:190135"/>
    </cofactor>
</comment>
<evidence type="ECO:0000259" key="18">
    <source>
        <dbReference type="PROSITE" id="PS51839"/>
    </source>
</evidence>
<evidence type="ECO:0000313" key="19">
    <source>
        <dbReference type="EMBL" id="PAB56505.1"/>
    </source>
</evidence>
<dbReference type="EMBL" id="NIBG01000034">
    <property type="protein sequence ID" value="PAB56505.1"/>
    <property type="molecule type" value="Genomic_DNA"/>
</dbReference>
<dbReference type="SUPFAM" id="SSF54292">
    <property type="entry name" value="2Fe-2S ferredoxin-like"/>
    <property type="match status" value="1"/>
</dbReference>
<dbReference type="Gene3D" id="3.30.70.20">
    <property type="match status" value="1"/>
</dbReference>
<feature type="domain" description="4Fe-4S ferredoxin-type" evidence="17">
    <location>
        <begin position="361"/>
        <end position="390"/>
    </location>
</feature>
<evidence type="ECO:0000256" key="15">
    <source>
        <dbReference type="ARBA" id="ARBA00034078"/>
    </source>
</evidence>
<dbReference type="GO" id="GO:0016491">
    <property type="term" value="F:oxidoreductase activity"/>
    <property type="evidence" value="ECO:0007669"/>
    <property type="project" value="InterPro"/>
</dbReference>
<dbReference type="FunFam" id="3.30.70.20:FF:000035">
    <property type="entry name" value="Iron hydrogenase 1"/>
    <property type="match status" value="1"/>
</dbReference>
<dbReference type="InterPro" id="IPR054351">
    <property type="entry name" value="NADH_UbQ_OxRdtase_ferredoxin"/>
</dbReference>
<dbReference type="OrthoDB" id="9803192at2"/>
<keyword evidence="14" id="KW-0472">Membrane</keyword>
<comment type="subcellular location">
    <subcellularLocation>
        <location evidence="3">Membrane</location>
    </subcellularLocation>
</comment>
<dbReference type="InterPro" id="IPR019574">
    <property type="entry name" value="NADH_UbQ_OxRdtase_Gsu_4Fe4S-bd"/>
</dbReference>
<evidence type="ECO:0000256" key="3">
    <source>
        <dbReference type="ARBA" id="ARBA00004370"/>
    </source>
</evidence>
<keyword evidence="20" id="KW-1185">Reference proteome</keyword>
<dbReference type="PROSITE" id="PS51839">
    <property type="entry name" value="4FE4S_HC3"/>
    <property type="match status" value="1"/>
</dbReference>
<dbReference type="PROSITE" id="PS51379">
    <property type="entry name" value="4FE4S_FER_2"/>
    <property type="match status" value="2"/>
</dbReference>
<comment type="cofactor">
    <cofactor evidence="1">
        <name>[4Fe-4S] cluster</name>
        <dbReference type="ChEBI" id="CHEBI:49883"/>
    </cofactor>
</comment>
<evidence type="ECO:0000256" key="13">
    <source>
        <dbReference type="ARBA" id="ARBA00023027"/>
    </source>
</evidence>
<evidence type="ECO:0000259" key="17">
    <source>
        <dbReference type="PROSITE" id="PS51379"/>
    </source>
</evidence>
<reference evidence="19 20" key="1">
    <citation type="submission" date="2017-06" db="EMBL/GenBank/DDBJ databases">
        <title>Draft genome sequence of anaerobic fermentative bacterium Anaeromicrobium sediminis DY2726D isolated from West Pacific Ocean sediments.</title>
        <authorList>
            <person name="Zeng X."/>
        </authorList>
    </citation>
    <scope>NUCLEOTIDE SEQUENCE [LARGE SCALE GENOMIC DNA]</scope>
    <source>
        <strain evidence="19 20">DY2726D</strain>
    </source>
</reference>
<dbReference type="InterPro" id="IPR036010">
    <property type="entry name" value="2Fe-2S_ferredoxin-like_sf"/>
</dbReference>
<dbReference type="Pfam" id="PF22117">
    <property type="entry name" value="Fer4_Nqo3"/>
    <property type="match status" value="1"/>
</dbReference>
<evidence type="ECO:0000259" key="16">
    <source>
        <dbReference type="PROSITE" id="PS51085"/>
    </source>
</evidence>
<evidence type="ECO:0000256" key="4">
    <source>
        <dbReference type="ARBA" id="ARBA00005404"/>
    </source>
</evidence>
<evidence type="ECO:0000256" key="14">
    <source>
        <dbReference type="ARBA" id="ARBA00023136"/>
    </source>
</evidence>
<dbReference type="RefSeq" id="WP_095135999.1">
    <property type="nucleotide sequence ID" value="NZ_NIBG01000034.1"/>
</dbReference>
<name>A0A267MCB0_9FIRM</name>
<gene>
    <name evidence="19" type="ORF">CCE28_20770</name>
</gene>
<keyword evidence="10" id="KW-1278">Translocase</keyword>
<dbReference type="AlphaFoldDB" id="A0A267MCB0"/>
<evidence type="ECO:0000256" key="1">
    <source>
        <dbReference type="ARBA" id="ARBA00001966"/>
    </source>
</evidence>
<dbReference type="GO" id="GO:0016020">
    <property type="term" value="C:membrane"/>
    <property type="evidence" value="ECO:0007669"/>
    <property type="project" value="UniProtKB-SubCell"/>
</dbReference>
<dbReference type="SMART" id="SM00929">
    <property type="entry name" value="NADH-G_4Fe-4S_3"/>
    <property type="match status" value="1"/>
</dbReference>
<evidence type="ECO:0000256" key="9">
    <source>
        <dbReference type="ARBA" id="ARBA00022737"/>
    </source>
</evidence>
<dbReference type="FunFam" id="3.10.20.740:FF:000004">
    <property type="entry name" value="NADH-quinone oxidoreductase"/>
    <property type="match status" value="1"/>
</dbReference>
<dbReference type="Pfam" id="PF13510">
    <property type="entry name" value="Fer2_4"/>
    <property type="match status" value="1"/>
</dbReference>
<comment type="caution">
    <text evidence="19">The sequence shown here is derived from an EMBL/GenBank/DDBJ whole genome shotgun (WGS) entry which is preliminary data.</text>
</comment>